<dbReference type="PANTHER" id="PTHR24252">
    <property type="entry name" value="ACROSIN-RELATED"/>
    <property type="match status" value="1"/>
</dbReference>
<dbReference type="PROSITE" id="PS00135">
    <property type="entry name" value="TRYPSIN_SER"/>
    <property type="match status" value="1"/>
</dbReference>
<dbReference type="Pfam" id="PF15494">
    <property type="entry name" value="SRCR_2"/>
    <property type="match status" value="1"/>
</dbReference>
<evidence type="ECO:0000256" key="6">
    <source>
        <dbReference type="PROSITE-ProRule" id="PRU00124"/>
    </source>
</evidence>
<feature type="disulfide bond" evidence="6">
    <location>
        <begin position="102"/>
        <end position="114"/>
    </location>
</feature>
<dbReference type="AlphaFoldDB" id="A0A9D3TE79"/>
<gene>
    <name evidence="12" type="ORF">MATL_G00040980</name>
</gene>
<comment type="caution">
    <text evidence="7">Lacks conserved residue(s) required for the propagation of feature annotation.</text>
</comment>
<evidence type="ECO:0000256" key="7">
    <source>
        <dbReference type="PROSITE-ProRule" id="PRU00196"/>
    </source>
</evidence>
<evidence type="ECO:0000259" key="10">
    <source>
        <dbReference type="PROSITE" id="PS50240"/>
    </source>
</evidence>
<feature type="domain" description="Peptidase S1" evidence="10">
    <location>
        <begin position="245"/>
        <end position="477"/>
    </location>
</feature>
<keyword evidence="3 8" id="KW-0720">Serine protease</keyword>
<dbReference type="InterPro" id="IPR009003">
    <property type="entry name" value="Peptidase_S1_PA"/>
</dbReference>
<reference evidence="12" key="1">
    <citation type="submission" date="2021-01" db="EMBL/GenBank/DDBJ databases">
        <authorList>
            <person name="Zahm M."/>
            <person name="Roques C."/>
            <person name="Cabau C."/>
            <person name="Klopp C."/>
            <person name="Donnadieu C."/>
            <person name="Jouanno E."/>
            <person name="Lampietro C."/>
            <person name="Louis A."/>
            <person name="Herpin A."/>
            <person name="Echchiki A."/>
            <person name="Berthelot C."/>
            <person name="Parey E."/>
            <person name="Roest-Crollius H."/>
            <person name="Braasch I."/>
            <person name="Postlethwait J."/>
            <person name="Bobe J."/>
            <person name="Montfort J."/>
            <person name="Bouchez O."/>
            <person name="Begum T."/>
            <person name="Mejri S."/>
            <person name="Adams A."/>
            <person name="Chen W.-J."/>
            <person name="Guiguen Y."/>
        </authorList>
    </citation>
    <scope>NUCLEOTIDE SEQUENCE</scope>
    <source>
        <strain evidence="12">YG-15Mar2019-1</strain>
        <tissue evidence="12">Brain</tissue>
    </source>
</reference>
<feature type="transmembrane region" description="Helical" evidence="9">
    <location>
        <begin position="75"/>
        <end position="98"/>
    </location>
</feature>
<dbReference type="PROSITE" id="PS00134">
    <property type="entry name" value="TRYPSIN_HIS"/>
    <property type="match status" value="1"/>
</dbReference>
<dbReference type="Proteomes" id="UP001046870">
    <property type="component" value="Chromosome 3"/>
</dbReference>
<dbReference type="FunFam" id="2.40.10.10:FF:000003">
    <property type="entry name" value="Transmembrane serine protease 3"/>
    <property type="match status" value="1"/>
</dbReference>
<dbReference type="InterPro" id="IPR036772">
    <property type="entry name" value="SRCR-like_dom_sf"/>
</dbReference>
<dbReference type="PANTHER" id="PTHR24252:SF30">
    <property type="entry name" value="TRANSMEMBRANE SERINE PROTEASE 2"/>
    <property type="match status" value="1"/>
</dbReference>
<keyword evidence="5" id="KW-0325">Glycoprotein</keyword>
<dbReference type="PROSITE" id="PS50068">
    <property type="entry name" value="LDLRA_2"/>
    <property type="match status" value="1"/>
</dbReference>
<dbReference type="InterPro" id="IPR001190">
    <property type="entry name" value="SRCR"/>
</dbReference>
<dbReference type="GO" id="GO:0006508">
    <property type="term" value="P:proteolysis"/>
    <property type="evidence" value="ECO:0007669"/>
    <property type="project" value="UniProtKB-KW"/>
</dbReference>
<keyword evidence="9" id="KW-0472">Membrane</keyword>
<dbReference type="PROSITE" id="PS50287">
    <property type="entry name" value="SRCR_2"/>
    <property type="match status" value="1"/>
</dbReference>
<dbReference type="SMART" id="SM00192">
    <property type="entry name" value="LDLa"/>
    <property type="match status" value="1"/>
</dbReference>
<dbReference type="GO" id="GO:0004252">
    <property type="term" value="F:serine-type endopeptidase activity"/>
    <property type="evidence" value="ECO:0007669"/>
    <property type="project" value="InterPro"/>
</dbReference>
<dbReference type="InterPro" id="IPR018114">
    <property type="entry name" value="TRYPSIN_HIS"/>
</dbReference>
<keyword evidence="2 8" id="KW-0378">Hydrolase</keyword>
<feature type="disulfide bond" evidence="7">
    <location>
        <begin position="221"/>
        <end position="231"/>
    </location>
</feature>
<evidence type="ECO:0000256" key="5">
    <source>
        <dbReference type="ARBA" id="ARBA00023180"/>
    </source>
</evidence>
<name>A0A9D3TE79_MEGAT</name>
<dbReference type="CDD" id="cd00112">
    <property type="entry name" value="LDLa"/>
    <property type="match status" value="1"/>
</dbReference>
<dbReference type="InterPro" id="IPR002172">
    <property type="entry name" value="LDrepeatLR_classA_rpt"/>
</dbReference>
<dbReference type="InterPro" id="IPR043504">
    <property type="entry name" value="Peptidase_S1_PA_chymotrypsin"/>
</dbReference>
<evidence type="ECO:0000256" key="3">
    <source>
        <dbReference type="ARBA" id="ARBA00022825"/>
    </source>
</evidence>
<keyword evidence="4 7" id="KW-1015">Disulfide bond</keyword>
<keyword evidence="9" id="KW-0812">Transmembrane</keyword>
<dbReference type="SMART" id="SM00202">
    <property type="entry name" value="SR"/>
    <property type="match status" value="1"/>
</dbReference>
<sequence length="480" mass="52883">MTTNARSSPYYVNYGFQQGENQPPSYTPSPGVFQHPPSSVPQYSPQPINTHFTSIAGPLPPAHNHKVAKRSYCKCITASIILVLFVLGATAVLLWYFLSYQCAFGVTCGNNTKCISSSQWCNGVKDCPEGQDEAQCSRLYGADFVLQMYSPESQSWKPVCADRWDNNYGREMCAQIGYSRETYVRSGQIQSGSRSSDGYMKLTSTSSPATMHKNFISSNSCSANAVVTLQCIDCGSRTHRTGSRIVGGQVASRGAWPWQVSLQFRFQHLCGGSIITPYWILTAAHCVAENPNPRDWTVFAGYLSQTDMYYNPGNSVERIISHKKYDSQTNDYDIALMKLREPLTVSDVVKPVCLPNAGLNFNAPLQCWISGWGATVSDGHGSEVLREAQVSVIDRTTCNSRAVYNGQITDTMICAGKLQGGVDSCQGDSGGPLVTEKNSVWWLVGDTSWGYGCALKNKPGVYGNVTFFLSWIYEQMQKYP</sequence>
<comment type="caution">
    <text evidence="12">The sequence shown here is derived from an EMBL/GenBank/DDBJ whole genome shotgun (WGS) entry which is preliminary data.</text>
</comment>
<dbReference type="EMBL" id="JAFDVH010000003">
    <property type="protein sequence ID" value="KAG7483683.1"/>
    <property type="molecule type" value="Genomic_DNA"/>
</dbReference>
<dbReference type="SUPFAM" id="SSF56487">
    <property type="entry name" value="SRCR-like"/>
    <property type="match status" value="1"/>
</dbReference>
<evidence type="ECO:0008006" key="14">
    <source>
        <dbReference type="Google" id="ProtNLM"/>
    </source>
</evidence>
<dbReference type="GO" id="GO:0016020">
    <property type="term" value="C:membrane"/>
    <property type="evidence" value="ECO:0007669"/>
    <property type="project" value="InterPro"/>
</dbReference>
<protein>
    <recommendedName>
        <fullName evidence="14">Transmembrane protease serine 2</fullName>
    </recommendedName>
</protein>
<evidence type="ECO:0000256" key="9">
    <source>
        <dbReference type="SAM" id="Phobius"/>
    </source>
</evidence>
<dbReference type="OrthoDB" id="546450at2759"/>
<dbReference type="Gene3D" id="2.40.10.10">
    <property type="entry name" value="Trypsin-like serine proteases"/>
    <property type="match status" value="2"/>
</dbReference>
<dbReference type="Gene3D" id="3.10.250.10">
    <property type="entry name" value="SRCR-like domain"/>
    <property type="match status" value="1"/>
</dbReference>
<keyword evidence="13" id="KW-1185">Reference proteome</keyword>
<evidence type="ECO:0000259" key="11">
    <source>
        <dbReference type="PROSITE" id="PS50287"/>
    </source>
</evidence>
<dbReference type="InterPro" id="IPR036055">
    <property type="entry name" value="LDL_receptor-like_sf"/>
</dbReference>
<evidence type="ECO:0000313" key="12">
    <source>
        <dbReference type="EMBL" id="KAG7483683.1"/>
    </source>
</evidence>
<dbReference type="PROSITE" id="PS50240">
    <property type="entry name" value="TRYPSIN_DOM"/>
    <property type="match status" value="1"/>
</dbReference>
<evidence type="ECO:0000256" key="8">
    <source>
        <dbReference type="RuleBase" id="RU363034"/>
    </source>
</evidence>
<dbReference type="CDD" id="cd00190">
    <property type="entry name" value="Tryp_SPc"/>
    <property type="match status" value="1"/>
</dbReference>
<keyword evidence="1 8" id="KW-0645">Protease</keyword>
<dbReference type="PRINTS" id="PR00722">
    <property type="entry name" value="CHYMOTRYPSIN"/>
</dbReference>
<dbReference type="SMART" id="SM00020">
    <property type="entry name" value="Tryp_SPc"/>
    <property type="match status" value="1"/>
</dbReference>
<evidence type="ECO:0000256" key="2">
    <source>
        <dbReference type="ARBA" id="ARBA00022801"/>
    </source>
</evidence>
<dbReference type="Gene3D" id="4.10.400.10">
    <property type="entry name" value="Low-density Lipoprotein Receptor"/>
    <property type="match status" value="1"/>
</dbReference>
<dbReference type="Pfam" id="PF00057">
    <property type="entry name" value="Ldl_recept_a"/>
    <property type="match status" value="1"/>
</dbReference>
<feature type="disulfide bond" evidence="6">
    <location>
        <begin position="121"/>
        <end position="136"/>
    </location>
</feature>
<feature type="domain" description="SRCR" evidence="11">
    <location>
        <begin position="146"/>
        <end position="231"/>
    </location>
</feature>
<dbReference type="InterPro" id="IPR033116">
    <property type="entry name" value="TRYPSIN_SER"/>
</dbReference>
<evidence type="ECO:0000256" key="1">
    <source>
        <dbReference type="ARBA" id="ARBA00022670"/>
    </source>
</evidence>
<dbReference type="SUPFAM" id="SSF50494">
    <property type="entry name" value="Trypsin-like serine proteases"/>
    <property type="match status" value="1"/>
</dbReference>
<evidence type="ECO:0000313" key="13">
    <source>
        <dbReference type="Proteomes" id="UP001046870"/>
    </source>
</evidence>
<dbReference type="InterPro" id="IPR001314">
    <property type="entry name" value="Peptidase_S1A"/>
</dbReference>
<dbReference type="Pfam" id="PF00089">
    <property type="entry name" value="Trypsin"/>
    <property type="match status" value="1"/>
</dbReference>
<organism evidence="12 13">
    <name type="scientific">Megalops atlanticus</name>
    <name type="common">Tarpon</name>
    <name type="synonym">Clupea gigantea</name>
    <dbReference type="NCBI Taxonomy" id="7932"/>
    <lineage>
        <taxon>Eukaryota</taxon>
        <taxon>Metazoa</taxon>
        <taxon>Chordata</taxon>
        <taxon>Craniata</taxon>
        <taxon>Vertebrata</taxon>
        <taxon>Euteleostomi</taxon>
        <taxon>Actinopterygii</taxon>
        <taxon>Neopterygii</taxon>
        <taxon>Teleostei</taxon>
        <taxon>Elopiformes</taxon>
        <taxon>Megalopidae</taxon>
        <taxon>Megalops</taxon>
    </lineage>
</organism>
<dbReference type="SUPFAM" id="SSF57424">
    <property type="entry name" value="LDL receptor-like module"/>
    <property type="match status" value="1"/>
</dbReference>
<dbReference type="InterPro" id="IPR001254">
    <property type="entry name" value="Trypsin_dom"/>
</dbReference>
<accession>A0A9D3TE79</accession>
<evidence type="ECO:0000256" key="4">
    <source>
        <dbReference type="ARBA" id="ARBA00023157"/>
    </source>
</evidence>
<keyword evidence="9" id="KW-1133">Transmembrane helix</keyword>
<proteinExistence type="predicted"/>